<proteinExistence type="predicted"/>
<comment type="caution">
    <text evidence="2">The sequence shown here is derived from an EMBL/GenBank/DDBJ whole genome shotgun (WGS) entry which is preliminary data.</text>
</comment>
<dbReference type="InterPro" id="IPR001258">
    <property type="entry name" value="NHL_repeat"/>
</dbReference>
<dbReference type="PANTHER" id="PTHR46388">
    <property type="entry name" value="NHL REPEAT-CONTAINING PROTEIN 2"/>
    <property type="match status" value="1"/>
</dbReference>
<dbReference type="SUPFAM" id="SSF63825">
    <property type="entry name" value="YWTD domain"/>
    <property type="match status" value="1"/>
</dbReference>
<evidence type="ECO:0008006" key="4">
    <source>
        <dbReference type="Google" id="ProtNLM"/>
    </source>
</evidence>
<name>A0AAN9JNJ1_CLITE</name>
<protein>
    <recommendedName>
        <fullName evidence="4">NHL repeat-containing protein 2</fullName>
    </recommendedName>
</protein>
<sequence length="206" mass="22947">MEMATLASYFGLGQQKHRSLVDVRKNMEVLKHCATVLFLWFEVLDGLLGKHWRNVGLAFNCISLLFGSVIQLSLCKDLDDFVEAAFMFYGKQNMLDNTPITLSLEKNNDPRLLKSPLKFPGKLAIDALNNRLFISDSNHNRLGSALPHPLVVTDLDGIFIVQIGSSGDEGLQDGSFDDATFNRPQGLAYNAKKNMLYVADTENHAL</sequence>
<dbReference type="Proteomes" id="UP001359559">
    <property type="component" value="Unassembled WGS sequence"/>
</dbReference>
<keyword evidence="1" id="KW-0677">Repeat</keyword>
<dbReference type="Gene3D" id="2.120.10.30">
    <property type="entry name" value="TolB, C-terminal domain"/>
    <property type="match status" value="1"/>
</dbReference>
<evidence type="ECO:0000256" key="1">
    <source>
        <dbReference type="ARBA" id="ARBA00022737"/>
    </source>
</evidence>
<accession>A0AAN9JNJ1</accession>
<evidence type="ECO:0000313" key="2">
    <source>
        <dbReference type="EMBL" id="KAK7301366.1"/>
    </source>
</evidence>
<dbReference type="EMBL" id="JAYKXN010000003">
    <property type="protein sequence ID" value="KAK7301366.1"/>
    <property type="molecule type" value="Genomic_DNA"/>
</dbReference>
<dbReference type="InterPro" id="IPR011042">
    <property type="entry name" value="6-blade_b-propeller_TolB-like"/>
</dbReference>
<gene>
    <name evidence="2" type="ORF">RJT34_12229</name>
</gene>
<organism evidence="2 3">
    <name type="scientific">Clitoria ternatea</name>
    <name type="common">Butterfly pea</name>
    <dbReference type="NCBI Taxonomy" id="43366"/>
    <lineage>
        <taxon>Eukaryota</taxon>
        <taxon>Viridiplantae</taxon>
        <taxon>Streptophyta</taxon>
        <taxon>Embryophyta</taxon>
        <taxon>Tracheophyta</taxon>
        <taxon>Spermatophyta</taxon>
        <taxon>Magnoliopsida</taxon>
        <taxon>eudicotyledons</taxon>
        <taxon>Gunneridae</taxon>
        <taxon>Pentapetalae</taxon>
        <taxon>rosids</taxon>
        <taxon>fabids</taxon>
        <taxon>Fabales</taxon>
        <taxon>Fabaceae</taxon>
        <taxon>Papilionoideae</taxon>
        <taxon>50 kb inversion clade</taxon>
        <taxon>NPAAA clade</taxon>
        <taxon>indigoferoid/millettioid clade</taxon>
        <taxon>Phaseoleae</taxon>
        <taxon>Clitoria</taxon>
    </lineage>
</organism>
<reference evidence="2 3" key="1">
    <citation type="submission" date="2024-01" db="EMBL/GenBank/DDBJ databases">
        <title>The genomes of 5 underutilized Papilionoideae crops provide insights into root nodulation and disease resistance.</title>
        <authorList>
            <person name="Yuan L."/>
        </authorList>
    </citation>
    <scope>NUCLEOTIDE SEQUENCE [LARGE SCALE GENOMIC DNA]</scope>
    <source>
        <strain evidence="2">LY-2023</strain>
        <tissue evidence="2">Leaf</tissue>
    </source>
</reference>
<evidence type="ECO:0000313" key="3">
    <source>
        <dbReference type="Proteomes" id="UP001359559"/>
    </source>
</evidence>
<keyword evidence="3" id="KW-1185">Reference proteome</keyword>
<dbReference type="Pfam" id="PF01436">
    <property type="entry name" value="NHL"/>
    <property type="match status" value="1"/>
</dbReference>
<dbReference type="AlphaFoldDB" id="A0AAN9JNJ1"/>
<dbReference type="PANTHER" id="PTHR46388:SF2">
    <property type="entry name" value="NHL REPEAT-CONTAINING PROTEIN 2"/>
    <property type="match status" value="1"/>
</dbReference>